<dbReference type="AlphaFoldDB" id="K0ES66"/>
<dbReference type="InterPro" id="IPR041583">
    <property type="entry name" value="TetR_C_31"/>
</dbReference>
<dbReference type="EMBL" id="CP003876">
    <property type="protein sequence ID" value="AFT99664.1"/>
    <property type="molecule type" value="Genomic_DNA"/>
</dbReference>
<gene>
    <name evidence="4" type="ORF">O3I_008510</name>
</gene>
<dbReference type="InterPro" id="IPR001647">
    <property type="entry name" value="HTH_TetR"/>
</dbReference>
<evidence type="ECO:0000313" key="4">
    <source>
        <dbReference type="EMBL" id="AFT99664.1"/>
    </source>
</evidence>
<reference evidence="4 5" key="1">
    <citation type="journal article" date="2012" name="J. Bacteriol.">
        <title>Complete genome sequence of Nocardia brasiliensis HUJEG-1.</title>
        <authorList>
            <person name="Vera-Cabrera L."/>
            <person name="Ortiz-Lopez R."/>
            <person name="Elizondo-Gonzalez R."/>
            <person name="Perez-Maya A.A."/>
            <person name="Ocampo-Candiani J."/>
        </authorList>
    </citation>
    <scope>NUCLEOTIDE SEQUENCE [LARGE SCALE GENOMIC DNA]</scope>
    <source>
        <strain evidence="5">ATCC 700358</strain>
    </source>
</reference>
<dbReference type="GO" id="GO:0003700">
    <property type="term" value="F:DNA-binding transcription factor activity"/>
    <property type="evidence" value="ECO:0007669"/>
    <property type="project" value="TreeGrafter"/>
</dbReference>
<evidence type="ECO:0000259" key="3">
    <source>
        <dbReference type="PROSITE" id="PS50977"/>
    </source>
</evidence>
<dbReference type="eggNOG" id="COG3226">
    <property type="taxonomic scope" value="Bacteria"/>
</dbReference>
<dbReference type="SUPFAM" id="SSF46689">
    <property type="entry name" value="Homeodomain-like"/>
    <property type="match status" value="1"/>
</dbReference>
<dbReference type="RefSeq" id="WP_014982520.1">
    <property type="nucleotide sequence ID" value="NC_018681.1"/>
</dbReference>
<evidence type="ECO:0000313" key="5">
    <source>
        <dbReference type="Proteomes" id="UP000006304"/>
    </source>
</evidence>
<keyword evidence="1 2" id="KW-0238">DNA-binding</keyword>
<sequence>MNSQQPKRRRSASHRRDLLAAAGEQVIAERGVDGLTHRAVAEAAQVPLGSTTYYFADREDLLAAVLHRAVDGYTDYLDRWAAEHADDTLEQVVRYLIDIVLACVTEQRGQSIVEFELCLAAARRPELQSAADRFNEAAVSALAPRFTDRITAVVASSTMSGYILHGLVRGTPPDRAEVTAVMYRVFGLPQPG</sequence>
<keyword evidence="5" id="KW-1185">Reference proteome</keyword>
<proteinExistence type="predicted"/>
<dbReference type="KEGG" id="nbr:O3I_008510"/>
<feature type="domain" description="HTH tetR-type" evidence="3">
    <location>
        <begin position="13"/>
        <end position="73"/>
    </location>
</feature>
<dbReference type="GO" id="GO:0000976">
    <property type="term" value="F:transcription cis-regulatory region binding"/>
    <property type="evidence" value="ECO:0007669"/>
    <property type="project" value="TreeGrafter"/>
</dbReference>
<dbReference type="Gene3D" id="1.10.357.10">
    <property type="entry name" value="Tetracycline Repressor, domain 2"/>
    <property type="match status" value="1"/>
</dbReference>
<dbReference type="PANTHER" id="PTHR30055">
    <property type="entry name" value="HTH-TYPE TRANSCRIPTIONAL REGULATOR RUTR"/>
    <property type="match status" value="1"/>
</dbReference>
<dbReference type="Proteomes" id="UP000006304">
    <property type="component" value="Chromosome"/>
</dbReference>
<feature type="DNA-binding region" description="H-T-H motif" evidence="2">
    <location>
        <begin position="36"/>
        <end position="55"/>
    </location>
</feature>
<dbReference type="Pfam" id="PF00440">
    <property type="entry name" value="TetR_N"/>
    <property type="match status" value="1"/>
</dbReference>
<dbReference type="STRING" id="1133849.O3I_008510"/>
<dbReference type="HOGENOM" id="CLU_069356_21_2_11"/>
<dbReference type="InterPro" id="IPR009057">
    <property type="entry name" value="Homeodomain-like_sf"/>
</dbReference>
<dbReference type="PANTHER" id="PTHR30055:SF231">
    <property type="entry name" value="TRANSCRIPTIONAL REGULATORY PROTEIN (PROBABLY DEOR-FAMILY)-RELATED"/>
    <property type="match status" value="1"/>
</dbReference>
<protein>
    <recommendedName>
        <fullName evidence="3">HTH tetR-type domain-containing protein</fullName>
    </recommendedName>
</protein>
<evidence type="ECO:0000256" key="2">
    <source>
        <dbReference type="PROSITE-ProRule" id="PRU00335"/>
    </source>
</evidence>
<dbReference type="Pfam" id="PF17940">
    <property type="entry name" value="TetR_C_31"/>
    <property type="match status" value="1"/>
</dbReference>
<evidence type="ECO:0000256" key="1">
    <source>
        <dbReference type="ARBA" id="ARBA00023125"/>
    </source>
</evidence>
<dbReference type="PROSITE" id="PS50977">
    <property type="entry name" value="HTH_TETR_2"/>
    <property type="match status" value="1"/>
</dbReference>
<accession>K0ES66</accession>
<organism evidence="4 5">
    <name type="scientific">Nocardia brasiliensis (strain ATCC 700358 / HUJEG-1)</name>
    <dbReference type="NCBI Taxonomy" id="1133849"/>
    <lineage>
        <taxon>Bacteria</taxon>
        <taxon>Bacillati</taxon>
        <taxon>Actinomycetota</taxon>
        <taxon>Actinomycetes</taxon>
        <taxon>Mycobacteriales</taxon>
        <taxon>Nocardiaceae</taxon>
        <taxon>Nocardia</taxon>
    </lineage>
</organism>
<dbReference type="InterPro" id="IPR050109">
    <property type="entry name" value="HTH-type_TetR-like_transc_reg"/>
</dbReference>
<name>K0ES66_NOCB7</name>